<name>A0A813K1D2_POLGL</name>
<evidence type="ECO:0000259" key="4">
    <source>
        <dbReference type="Pfam" id="PF00097"/>
    </source>
</evidence>
<proteinExistence type="predicted"/>
<keyword evidence="1" id="KW-0479">Metal-binding</keyword>
<dbReference type="PROSITE" id="PS00518">
    <property type="entry name" value="ZF_RING_1"/>
    <property type="match status" value="1"/>
</dbReference>
<dbReference type="AlphaFoldDB" id="A0A813K1D2"/>
<dbReference type="InterPro" id="IPR013083">
    <property type="entry name" value="Znf_RING/FYVE/PHD"/>
</dbReference>
<dbReference type="EMBL" id="CAJNNW010027627">
    <property type="protein sequence ID" value="CAE8692391.1"/>
    <property type="molecule type" value="Genomic_DNA"/>
</dbReference>
<evidence type="ECO:0000256" key="1">
    <source>
        <dbReference type="ARBA" id="ARBA00022723"/>
    </source>
</evidence>
<dbReference type="GO" id="GO:0008270">
    <property type="term" value="F:zinc ion binding"/>
    <property type="evidence" value="ECO:0007669"/>
    <property type="project" value="UniProtKB-KW"/>
</dbReference>
<protein>
    <recommendedName>
        <fullName evidence="4">Zinc finger C3HC4 RING-type domain-containing protein</fullName>
    </recommendedName>
</protein>
<keyword evidence="2" id="KW-0863">Zinc-finger</keyword>
<comment type="caution">
    <text evidence="5">The sequence shown here is derived from an EMBL/GenBank/DDBJ whole genome shotgun (WGS) entry which is preliminary data.</text>
</comment>
<accession>A0A813K1D2</accession>
<organism evidence="5 6">
    <name type="scientific">Polarella glacialis</name>
    <name type="common">Dinoflagellate</name>
    <dbReference type="NCBI Taxonomy" id="89957"/>
    <lineage>
        <taxon>Eukaryota</taxon>
        <taxon>Sar</taxon>
        <taxon>Alveolata</taxon>
        <taxon>Dinophyceae</taxon>
        <taxon>Suessiales</taxon>
        <taxon>Suessiaceae</taxon>
        <taxon>Polarella</taxon>
    </lineage>
</organism>
<dbReference type="Gene3D" id="3.30.40.10">
    <property type="entry name" value="Zinc/RING finger domain, C3HC4 (zinc finger)"/>
    <property type="match status" value="1"/>
</dbReference>
<evidence type="ECO:0000313" key="6">
    <source>
        <dbReference type="Proteomes" id="UP000626109"/>
    </source>
</evidence>
<feature type="non-terminal residue" evidence="5">
    <location>
        <position position="65"/>
    </location>
</feature>
<dbReference type="Proteomes" id="UP000626109">
    <property type="component" value="Unassembled WGS sequence"/>
</dbReference>
<evidence type="ECO:0000256" key="3">
    <source>
        <dbReference type="ARBA" id="ARBA00022833"/>
    </source>
</evidence>
<keyword evidence="3" id="KW-0862">Zinc</keyword>
<gene>
    <name evidence="5" type="ORF">PGLA2088_LOCUS27848</name>
</gene>
<dbReference type="InterPro" id="IPR018957">
    <property type="entry name" value="Znf_C3HC4_RING-type"/>
</dbReference>
<sequence>LELLEEVRQAKESFRQRRHEHAFLQVMLQAAEAESFQCPVCLGEPAPTERAMLAACAHLFCIRCA</sequence>
<evidence type="ECO:0000256" key="2">
    <source>
        <dbReference type="ARBA" id="ARBA00022771"/>
    </source>
</evidence>
<dbReference type="InterPro" id="IPR017907">
    <property type="entry name" value="Znf_RING_CS"/>
</dbReference>
<dbReference type="SUPFAM" id="SSF57850">
    <property type="entry name" value="RING/U-box"/>
    <property type="match status" value="1"/>
</dbReference>
<evidence type="ECO:0000313" key="5">
    <source>
        <dbReference type="EMBL" id="CAE8692391.1"/>
    </source>
</evidence>
<feature type="domain" description="Zinc finger C3HC4 RING-type" evidence="4">
    <location>
        <begin position="38"/>
        <end position="64"/>
    </location>
</feature>
<dbReference type="Pfam" id="PF00097">
    <property type="entry name" value="zf-C3HC4"/>
    <property type="match status" value="1"/>
</dbReference>
<feature type="non-terminal residue" evidence="5">
    <location>
        <position position="1"/>
    </location>
</feature>
<reference evidence="5" key="1">
    <citation type="submission" date="2021-02" db="EMBL/GenBank/DDBJ databases">
        <authorList>
            <person name="Dougan E. K."/>
            <person name="Rhodes N."/>
            <person name="Thang M."/>
            <person name="Chan C."/>
        </authorList>
    </citation>
    <scope>NUCLEOTIDE SEQUENCE</scope>
</reference>